<sequence>MIFVPKSCFNPLTSSGTVFRLNIDENRSETVGFEGRGGSEIASDIRVLGGPIILALQRLFPCILREGYSRGVVNDHPDWESPIHVAPSPKVPVLKGLGEKDASELKS</sequence>
<dbReference type="Proteomes" id="UP000499080">
    <property type="component" value="Unassembled WGS sequence"/>
</dbReference>
<proteinExistence type="predicted"/>
<gene>
    <name evidence="1" type="ORF">AVEN_17280_1</name>
</gene>
<name>A0A4Y2P936_ARAVE</name>
<accession>A0A4Y2P936</accession>
<organism evidence="1 2">
    <name type="scientific">Araneus ventricosus</name>
    <name type="common">Orbweaver spider</name>
    <name type="synonym">Epeira ventricosa</name>
    <dbReference type="NCBI Taxonomy" id="182803"/>
    <lineage>
        <taxon>Eukaryota</taxon>
        <taxon>Metazoa</taxon>
        <taxon>Ecdysozoa</taxon>
        <taxon>Arthropoda</taxon>
        <taxon>Chelicerata</taxon>
        <taxon>Arachnida</taxon>
        <taxon>Araneae</taxon>
        <taxon>Araneomorphae</taxon>
        <taxon>Entelegynae</taxon>
        <taxon>Araneoidea</taxon>
        <taxon>Araneidae</taxon>
        <taxon>Araneus</taxon>
    </lineage>
</organism>
<comment type="caution">
    <text evidence="1">The sequence shown here is derived from an EMBL/GenBank/DDBJ whole genome shotgun (WGS) entry which is preliminary data.</text>
</comment>
<dbReference type="AlphaFoldDB" id="A0A4Y2P936"/>
<dbReference type="EMBL" id="BGPR01010876">
    <property type="protein sequence ID" value="GBN48465.1"/>
    <property type="molecule type" value="Genomic_DNA"/>
</dbReference>
<reference evidence="1 2" key="1">
    <citation type="journal article" date="2019" name="Sci. Rep.">
        <title>Orb-weaving spider Araneus ventricosus genome elucidates the spidroin gene catalogue.</title>
        <authorList>
            <person name="Kono N."/>
            <person name="Nakamura H."/>
            <person name="Ohtoshi R."/>
            <person name="Moran D.A.P."/>
            <person name="Shinohara A."/>
            <person name="Yoshida Y."/>
            <person name="Fujiwara M."/>
            <person name="Mori M."/>
            <person name="Tomita M."/>
            <person name="Arakawa K."/>
        </authorList>
    </citation>
    <scope>NUCLEOTIDE SEQUENCE [LARGE SCALE GENOMIC DNA]</scope>
</reference>
<protein>
    <submittedName>
        <fullName evidence="1">Uncharacterized protein</fullName>
    </submittedName>
</protein>
<evidence type="ECO:0000313" key="2">
    <source>
        <dbReference type="Proteomes" id="UP000499080"/>
    </source>
</evidence>
<keyword evidence="2" id="KW-1185">Reference proteome</keyword>
<evidence type="ECO:0000313" key="1">
    <source>
        <dbReference type="EMBL" id="GBN48465.1"/>
    </source>
</evidence>